<proteinExistence type="predicted"/>
<evidence type="ECO:0000313" key="2">
    <source>
        <dbReference type="Proteomes" id="UP000269208"/>
    </source>
</evidence>
<reference evidence="1 2" key="1">
    <citation type="submission" date="2018-12" db="EMBL/GenBank/DDBJ databases">
        <authorList>
            <consortium name="Pathogen Informatics"/>
        </authorList>
    </citation>
    <scope>NUCLEOTIDE SEQUENCE [LARGE SCALE GENOMIC DNA]</scope>
    <source>
        <strain evidence="1 2">NCTC6754</strain>
    </source>
</reference>
<gene>
    <name evidence="1" type="ORF">NCTC6754_00173</name>
</gene>
<protein>
    <submittedName>
        <fullName evidence="1">Uncharacterized protein</fullName>
    </submittedName>
</protein>
<dbReference type="Proteomes" id="UP000269208">
    <property type="component" value="Chromosome"/>
</dbReference>
<dbReference type="EMBL" id="LR134190">
    <property type="protein sequence ID" value="VEB50497.1"/>
    <property type="molecule type" value="Genomic_DNA"/>
</dbReference>
<evidence type="ECO:0000313" key="1">
    <source>
        <dbReference type="EMBL" id="VEB50497.1"/>
    </source>
</evidence>
<organism evidence="1 2">
    <name type="scientific">Salmonella enterica I</name>
    <dbReference type="NCBI Taxonomy" id="59201"/>
    <lineage>
        <taxon>Bacteria</taxon>
        <taxon>Pseudomonadati</taxon>
        <taxon>Pseudomonadota</taxon>
        <taxon>Gammaproteobacteria</taxon>
        <taxon>Enterobacterales</taxon>
        <taxon>Enterobacteriaceae</taxon>
        <taxon>Salmonella</taxon>
    </lineage>
</organism>
<dbReference type="AlphaFoldDB" id="A0A3S4LQ25"/>
<sequence>MSPTPEITQRSCRPFLRREHRFVHIKDLAVDKVSVMEVEFFRP</sequence>
<accession>A0A3S4LQ25</accession>
<name>A0A3S4LQ25_SALET</name>